<dbReference type="InParanoid" id="A0A371REJ5"/>
<dbReference type="Pfam" id="PF02606">
    <property type="entry name" value="LpxK"/>
    <property type="match status" value="1"/>
</dbReference>
<keyword evidence="11 13" id="KW-0443">Lipid metabolism</keyword>
<dbReference type="EMBL" id="QUQO01000001">
    <property type="protein sequence ID" value="RFB03864.1"/>
    <property type="molecule type" value="Genomic_DNA"/>
</dbReference>
<organism evidence="14 15">
    <name type="scientific">Parvularcula marina</name>
    <dbReference type="NCBI Taxonomy" id="2292771"/>
    <lineage>
        <taxon>Bacteria</taxon>
        <taxon>Pseudomonadati</taxon>
        <taxon>Pseudomonadota</taxon>
        <taxon>Alphaproteobacteria</taxon>
        <taxon>Parvularculales</taxon>
        <taxon>Parvularculaceae</taxon>
        <taxon>Parvularcula</taxon>
    </lineage>
</organism>
<dbReference type="HAMAP" id="MF_00409">
    <property type="entry name" value="LpxK"/>
    <property type="match status" value="1"/>
</dbReference>
<evidence type="ECO:0000256" key="11">
    <source>
        <dbReference type="ARBA" id="ARBA00023098"/>
    </source>
</evidence>
<keyword evidence="6 13" id="KW-0441">Lipid A biosynthesis</keyword>
<evidence type="ECO:0000256" key="5">
    <source>
        <dbReference type="ARBA" id="ARBA00022516"/>
    </source>
</evidence>
<evidence type="ECO:0000313" key="14">
    <source>
        <dbReference type="EMBL" id="RFB03864.1"/>
    </source>
</evidence>
<dbReference type="SUPFAM" id="SSF52540">
    <property type="entry name" value="P-loop containing nucleoside triphosphate hydrolases"/>
    <property type="match status" value="1"/>
</dbReference>
<dbReference type="GO" id="GO:0009245">
    <property type="term" value="P:lipid A biosynthetic process"/>
    <property type="evidence" value="ECO:0007669"/>
    <property type="project" value="UniProtKB-UniRule"/>
</dbReference>
<evidence type="ECO:0000256" key="4">
    <source>
        <dbReference type="ARBA" id="ARBA00016436"/>
    </source>
</evidence>
<name>A0A371REJ5_9PROT</name>
<dbReference type="GO" id="GO:0005524">
    <property type="term" value="F:ATP binding"/>
    <property type="evidence" value="ECO:0007669"/>
    <property type="project" value="UniProtKB-UniRule"/>
</dbReference>
<dbReference type="GO" id="GO:0005886">
    <property type="term" value="C:plasma membrane"/>
    <property type="evidence" value="ECO:0007669"/>
    <property type="project" value="TreeGrafter"/>
</dbReference>
<dbReference type="GO" id="GO:0009244">
    <property type="term" value="P:lipopolysaccharide core region biosynthetic process"/>
    <property type="evidence" value="ECO:0007669"/>
    <property type="project" value="TreeGrafter"/>
</dbReference>
<evidence type="ECO:0000256" key="6">
    <source>
        <dbReference type="ARBA" id="ARBA00022556"/>
    </source>
</evidence>
<dbReference type="PANTHER" id="PTHR42724">
    <property type="entry name" value="TETRAACYLDISACCHARIDE 4'-KINASE"/>
    <property type="match status" value="1"/>
</dbReference>
<feature type="binding site" evidence="13">
    <location>
        <begin position="56"/>
        <end position="63"/>
    </location>
    <ligand>
        <name>ATP</name>
        <dbReference type="ChEBI" id="CHEBI:30616"/>
    </ligand>
</feature>
<dbReference type="RefSeq" id="WP_116390492.1">
    <property type="nucleotide sequence ID" value="NZ_QUQO01000001.1"/>
</dbReference>
<keyword evidence="5 13" id="KW-0444">Lipid biosynthesis</keyword>
<protein>
    <recommendedName>
        <fullName evidence="4 13">Tetraacyldisaccharide 4'-kinase</fullName>
        <ecNumber evidence="3 13">2.7.1.130</ecNumber>
    </recommendedName>
    <alternativeName>
        <fullName evidence="12 13">Lipid A 4'-kinase</fullName>
    </alternativeName>
</protein>
<evidence type="ECO:0000256" key="3">
    <source>
        <dbReference type="ARBA" id="ARBA00012071"/>
    </source>
</evidence>
<dbReference type="NCBIfam" id="TIGR00682">
    <property type="entry name" value="lpxK"/>
    <property type="match status" value="1"/>
</dbReference>
<evidence type="ECO:0000313" key="15">
    <source>
        <dbReference type="Proteomes" id="UP000264589"/>
    </source>
</evidence>
<evidence type="ECO:0000256" key="2">
    <source>
        <dbReference type="ARBA" id="ARBA00004870"/>
    </source>
</evidence>
<keyword evidence="7 13" id="KW-0808">Transferase</keyword>
<sequence>MISPPRFWSAKEGRHHPLALLLSPLGGIYGAAVARKLAKSVPEKAPIPVICAGNITMGGVGKTPFVAELASRLSAMGHTPFILTRGYGGSLTGPVRAAPEHTAAEIGDEARMLSCDHPVIVSRDRVEGAKLAHDEGASAIVMDDGFQNPGLHKDVTFLLVDGETGLGNGRIFPAGPLREAPHAALTRAAALVIVGGREEHQPPHLPESALPVMRMRLESVVPLERLGQPAHAFSGIGRPEKFFKGLETAGVELLERTSFPDHHMFTEEEIARLIARAAADDAQLLTTEKDFARLSPDQADGITPIPARLTLDNPALLDQFLASLPEPVR</sequence>
<dbReference type="GO" id="GO:0009029">
    <property type="term" value="F:lipid-A 4'-kinase activity"/>
    <property type="evidence" value="ECO:0007669"/>
    <property type="project" value="UniProtKB-UniRule"/>
</dbReference>
<keyword evidence="15" id="KW-1185">Reference proteome</keyword>
<dbReference type="InterPro" id="IPR027417">
    <property type="entry name" value="P-loop_NTPase"/>
</dbReference>
<evidence type="ECO:0000256" key="10">
    <source>
        <dbReference type="ARBA" id="ARBA00022840"/>
    </source>
</evidence>
<gene>
    <name evidence="13 14" type="primary">lpxK</name>
    <name evidence="14" type="ORF">DX908_00335</name>
</gene>
<dbReference type="UniPathway" id="UPA00359">
    <property type="reaction ID" value="UER00482"/>
</dbReference>
<dbReference type="Proteomes" id="UP000264589">
    <property type="component" value="Unassembled WGS sequence"/>
</dbReference>
<evidence type="ECO:0000256" key="1">
    <source>
        <dbReference type="ARBA" id="ARBA00002274"/>
    </source>
</evidence>
<comment type="function">
    <text evidence="1 13">Transfers the gamma-phosphate of ATP to the 4'-position of a tetraacyldisaccharide 1-phosphate intermediate (termed DS-1-P) to form tetraacyldisaccharide 1,4'-bis-phosphate (lipid IVA).</text>
</comment>
<dbReference type="AlphaFoldDB" id="A0A371REJ5"/>
<evidence type="ECO:0000256" key="12">
    <source>
        <dbReference type="ARBA" id="ARBA00029757"/>
    </source>
</evidence>
<accession>A0A371REJ5</accession>
<evidence type="ECO:0000256" key="9">
    <source>
        <dbReference type="ARBA" id="ARBA00022777"/>
    </source>
</evidence>
<reference evidence="14 15" key="1">
    <citation type="submission" date="2018-08" db="EMBL/GenBank/DDBJ databases">
        <title>Parvularcula sp. SM1705, isolated from surface water of the South Sea China.</title>
        <authorList>
            <person name="Sun L."/>
        </authorList>
    </citation>
    <scope>NUCLEOTIDE SEQUENCE [LARGE SCALE GENOMIC DNA]</scope>
    <source>
        <strain evidence="14 15">SM1705</strain>
    </source>
</reference>
<comment type="similarity">
    <text evidence="13">Belongs to the LpxK family.</text>
</comment>
<comment type="pathway">
    <text evidence="2 13">Glycolipid biosynthesis; lipid IV(A) biosynthesis; lipid IV(A) from (3R)-3-hydroxytetradecanoyl-[acyl-carrier-protein] and UDP-N-acetyl-alpha-D-glucosamine: step 6/6.</text>
</comment>
<dbReference type="InterPro" id="IPR003758">
    <property type="entry name" value="LpxK"/>
</dbReference>
<evidence type="ECO:0000256" key="7">
    <source>
        <dbReference type="ARBA" id="ARBA00022679"/>
    </source>
</evidence>
<proteinExistence type="inferred from homology"/>
<keyword evidence="8 13" id="KW-0547">Nucleotide-binding</keyword>
<dbReference type="EC" id="2.7.1.130" evidence="3 13"/>
<dbReference type="FunCoup" id="A0A371REJ5">
    <property type="interactions" value="213"/>
</dbReference>
<dbReference type="PANTHER" id="PTHR42724:SF1">
    <property type="entry name" value="TETRAACYLDISACCHARIDE 4'-KINASE, MITOCHONDRIAL-RELATED"/>
    <property type="match status" value="1"/>
</dbReference>
<keyword evidence="9 13" id="KW-0418">Kinase</keyword>
<dbReference type="OrthoDB" id="9766423at2"/>
<keyword evidence="10 13" id="KW-0067">ATP-binding</keyword>
<comment type="caution">
    <text evidence="14">The sequence shown here is derived from an EMBL/GenBank/DDBJ whole genome shotgun (WGS) entry which is preliminary data.</text>
</comment>
<evidence type="ECO:0000256" key="13">
    <source>
        <dbReference type="HAMAP-Rule" id="MF_00409"/>
    </source>
</evidence>
<evidence type="ECO:0000256" key="8">
    <source>
        <dbReference type="ARBA" id="ARBA00022741"/>
    </source>
</evidence>
<comment type="catalytic activity">
    <reaction evidence="13">
        <text>a lipid A disaccharide + ATP = a lipid IVA + ADP + H(+)</text>
        <dbReference type="Rhea" id="RHEA:67840"/>
        <dbReference type="ChEBI" id="CHEBI:15378"/>
        <dbReference type="ChEBI" id="CHEBI:30616"/>
        <dbReference type="ChEBI" id="CHEBI:176343"/>
        <dbReference type="ChEBI" id="CHEBI:176425"/>
        <dbReference type="ChEBI" id="CHEBI:456216"/>
        <dbReference type="EC" id="2.7.1.130"/>
    </reaction>
</comment>